<dbReference type="EMBL" id="JABFUD020000003">
    <property type="protein sequence ID" value="KAI5081636.1"/>
    <property type="molecule type" value="Genomic_DNA"/>
</dbReference>
<organism evidence="1 2">
    <name type="scientific">Adiantum capillus-veneris</name>
    <name type="common">Maidenhair fern</name>
    <dbReference type="NCBI Taxonomy" id="13818"/>
    <lineage>
        <taxon>Eukaryota</taxon>
        <taxon>Viridiplantae</taxon>
        <taxon>Streptophyta</taxon>
        <taxon>Embryophyta</taxon>
        <taxon>Tracheophyta</taxon>
        <taxon>Polypodiopsida</taxon>
        <taxon>Polypodiidae</taxon>
        <taxon>Polypodiales</taxon>
        <taxon>Pteridineae</taxon>
        <taxon>Pteridaceae</taxon>
        <taxon>Vittarioideae</taxon>
        <taxon>Adiantum</taxon>
    </lineage>
</organism>
<name>A0A9D4V9E4_ADICA</name>
<dbReference type="Proteomes" id="UP000886520">
    <property type="component" value="Chromosome 2"/>
</dbReference>
<reference evidence="1" key="1">
    <citation type="submission" date="2021-01" db="EMBL/GenBank/DDBJ databases">
        <title>Adiantum capillus-veneris genome.</title>
        <authorList>
            <person name="Fang Y."/>
            <person name="Liao Q."/>
        </authorList>
    </citation>
    <scope>NUCLEOTIDE SEQUENCE</scope>
    <source>
        <strain evidence="1">H3</strain>
        <tissue evidence="1">Leaf</tissue>
    </source>
</reference>
<proteinExistence type="predicted"/>
<evidence type="ECO:0000313" key="1">
    <source>
        <dbReference type="EMBL" id="KAI5081636.1"/>
    </source>
</evidence>
<protein>
    <submittedName>
        <fullName evidence="1">Uncharacterized protein</fullName>
    </submittedName>
</protein>
<comment type="caution">
    <text evidence="1">The sequence shown here is derived from an EMBL/GenBank/DDBJ whole genome shotgun (WGS) entry which is preliminary data.</text>
</comment>
<accession>A0A9D4V9E4</accession>
<sequence>MDSGGISARNPNRIGYGKKWSCYGSRDSDERTSKNLFIVQGSCTTLPVDLLLITTSRYPYDHKMSSSASPNWLNGIGSIPLAST</sequence>
<evidence type="ECO:0000313" key="2">
    <source>
        <dbReference type="Proteomes" id="UP000886520"/>
    </source>
</evidence>
<dbReference type="AlphaFoldDB" id="A0A9D4V9E4"/>
<gene>
    <name evidence="1" type="ORF">GOP47_0001379</name>
</gene>
<keyword evidence="2" id="KW-1185">Reference proteome</keyword>